<protein>
    <submittedName>
        <fullName evidence="1">Uncharacterized protein</fullName>
    </submittedName>
</protein>
<accession>A0A8S1RTI8</accession>
<reference evidence="1" key="1">
    <citation type="submission" date="2021-01" db="EMBL/GenBank/DDBJ databases">
        <authorList>
            <consortium name="Genoscope - CEA"/>
            <person name="William W."/>
        </authorList>
    </citation>
    <scope>NUCLEOTIDE SEQUENCE</scope>
</reference>
<dbReference type="AlphaFoldDB" id="A0A8S1RTI8"/>
<keyword evidence="2" id="KW-1185">Reference proteome</keyword>
<gene>
    <name evidence="1" type="ORF">PSON_ATCC_30995.1.T3210006</name>
</gene>
<sequence>MIKNIKIPQIHQIICMKVQTKIPKNKIFLIQKELICYNIQQKLQEMNTQELPQQIENRGGFINEILNLIYIDNKFLNITKILKRVIRKITSRVQQVKEIIRYSIKILKQQPEPFQYIVNQMMNKNELQEYISNAINMIVQDFKLQKFKVEEEDQIKNLQKPDMILDQFKECMGDSEIHQLLGEIESTMADGMNQLGLGGIDSIPENFENFT</sequence>
<evidence type="ECO:0000313" key="2">
    <source>
        <dbReference type="Proteomes" id="UP000692954"/>
    </source>
</evidence>
<comment type="caution">
    <text evidence="1">The sequence shown here is derived from an EMBL/GenBank/DDBJ whole genome shotgun (WGS) entry which is preliminary data.</text>
</comment>
<name>A0A8S1RTI8_9CILI</name>
<proteinExistence type="predicted"/>
<dbReference type="EMBL" id="CAJJDN010000321">
    <property type="protein sequence ID" value="CAD8130720.1"/>
    <property type="molecule type" value="Genomic_DNA"/>
</dbReference>
<evidence type="ECO:0000313" key="1">
    <source>
        <dbReference type="EMBL" id="CAD8130720.1"/>
    </source>
</evidence>
<organism evidence="1 2">
    <name type="scientific">Paramecium sonneborni</name>
    <dbReference type="NCBI Taxonomy" id="65129"/>
    <lineage>
        <taxon>Eukaryota</taxon>
        <taxon>Sar</taxon>
        <taxon>Alveolata</taxon>
        <taxon>Ciliophora</taxon>
        <taxon>Intramacronucleata</taxon>
        <taxon>Oligohymenophorea</taxon>
        <taxon>Peniculida</taxon>
        <taxon>Parameciidae</taxon>
        <taxon>Paramecium</taxon>
    </lineage>
</organism>
<dbReference type="Proteomes" id="UP000692954">
    <property type="component" value="Unassembled WGS sequence"/>
</dbReference>